<organism evidence="3 4">
    <name type="scientific">Rhodococcus chondri</name>
    <dbReference type="NCBI Taxonomy" id="3065941"/>
    <lineage>
        <taxon>Bacteria</taxon>
        <taxon>Bacillati</taxon>
        <taxon>Actinomycetota</taxon>
        <taxon>Actinomycetes</taxon>
        <taxon>Mycobacteriales</taxon>
        <taxon>Nocardiaceae</taxon>
        <taxon>Rhodococcus</taxon>
    </lineage>
</organism>
<dbReference type="PANTHER" id="PTHR35176:SF2">
    <property type="entry name" value="F420H(2)-DEPENDENT REDUCTASE RV1155"/>
    <property type="match status" value="1"/>
</dbReference>
<dbReference type="Proteomes" id="UP001331936">
    <property type="component" value="Unassembled WGS sequence"/>
</dbReference>
<evidence type="ECO:0000313" key="4">
    <source>
        <dbReference type="Proteomes" id="UP001331936"/>
    </source>
</evidence>
<dbReference type="NCBIfam" id="TIGR03618">
    <property type="entry name" value="Rv1155_F420"/>
    <property type="match status" value="1"/>
</dbReference>
<reference evidence="3 4" key="1">
    <citation type="submission" date="2023-08" db="EMBL/GenBank/DDBJ databases">
        <authorList>
            <person name="Girao M."/>
            <person name="Carvalho M.F."/>
        </authorList>
    </citation>
    <scope>NUCLEOTIDE SEQUENCE [LARGE SCALE GENOMIC DNA]</scope>
    <source>
        <strain evidence="3 4">CC-R104</strain>
    </source>
</reference>
<feature type="domain" description="Pyridoxamine 5'-phosphate oxidase N-terminal" evidence="2">
    <location>
        <begin position="6"/>
        <end position="140"/>
    </location>
</feature>
<dbReference type="SUPFAM" id="SSF50475">
    <property type="entry name" value="FMN-binding split barrel"/>
    <property type="match status" value="1"/>
</dbReference>
<sequence>MAADQAKLEALFATTGVAALVTLKRDGRPQISNIIYHYDQRIRTFSVSITGTRAKTRNMRRDPRVSLFKDSDDGWSYAVAEGRAELSDVAERPHDDAAEELVGLYRAVQGEHPDWDEFRAAMVAEQRLVLRVRVERFYGVAR</sequence>
<dbReference type="InterPro" id="IPR052019">
    <property type="entry name" value="F420H2_bilvrd_red/Heme_oxyg"/>
</dbReference>
<proteinExistence type="predicted"/>
<comment type="caution">
    <text evidence="3">The sequence shown here is derived from an EMBL/GenBank/DDBJ whole genome shotgun (WGS) entry which is preliminary data.</text>
</comment>
<name>A0ABU7JLN4_9NOCA</name>
<dbReference type="InterPro" id="IPR019920">
    <property type="entry name" value="F420-binding_dom_put"/>
</dbReference>
<gene>
    <name evidence="3" type="ORF">Q8814_02265</name>
</gene>
<dbReference type="InterPro" id="IPR012349">
    <property type="entry name" value="Split_barrel_FMN-bd"/>
</dbReference>
<evidence type="ECO:0000313" key="3">
    <source>
        <dbReference type="EMBL" id="MEE2030949.1"/>
    </source>
</evidence>
<evidence type="ECO:0000259" key="2">
    <source>
        <dbReference type="Pfam" id="PF01243"/>
    </source>
</evidence>
<dbReference type="RefSeq" id="WP_330150370.1">
    <property type="nucleotide sequence ID" value="NZ_JAUZMZ010000006.1"/>
</dbReference>
<dbReference type="InterPro" id="IPR011576">
    <property type="entry name" value="Pyridox_Oxase_N"/>
</dbReference>
<accession>A0ABU7JLN4</accession>
<evidence type="ECO:0000256" key="1">
    <source>
        <dbReference type="ARBA" id="ARBA00023002"/>
    </source>
</evidence>
<keyword evidence="1" id="KW-0560">Oxidoreductase</keyword>
<dbReference type="PANTHER" id="PTHR35176">
    <property type="entry name" value="HEME OXYGENASE HI_0854-RELATED"/>
    <property type="match status" value="1"/>
</dbReference>
<keyword evidence="4" id="KW-1185">Reference proteome</keyword>
<dbReference type="Gene3D" id="2.30.110.10">
    <property type="entry name" value="Electron Transport, Fmn-binding Protein, Chain A"/>
    <property type="match status" value="1"/>
</dbReference>
<dbReference type="EMBL" id="JAUZMZ010000006">
    <property type="protein sequence ID" value="MEE2030949.1"/>
    <property type="molecule type" value="Genomic_DNA"/>
</dbReference>
<protein>
    <submittedName>
        <fullName evidence="3">PPOX class F420-dependent oxidoreductase</fullName>
    </submittedName>
</protein>
<dbReference type="Pfam" id="PF01243">
    <property type="entry name" value="PNPOx_N"/>
    <property type="match status" value="1"/>
</dbReference>